<accession>A0A834JLP1</accession>
<comment type="caution">
    <text evidence="2">The sequence shown here is derived from an EMBL/GenBank/DDBJ whole genome shotgun (WGS) entry which is preliminary data.</text>
</comment>
<feature type="compositionally biased region" description="Acidic residues" evidence="1">
    <location>
        <begin position="80"/>
        <end position="96"/>
    </location>
</feature>
<evidence type="ECO:0000313" key="2">
    <source>
        <dbReference type="EMBL" id="KAF7390427.1"/>
    </source>
</evidence>
<protein>
    <submittedName>
        <fullName evidence="2">Uncharacterized protein</fullName>
    </submittedName>
</protein>
<feature type="compositionally biased region" description="Basic and acidic residues" evidence="1">
    <location>
        <begin position="97"/>
        <end position="107"/>
    </location>
</feature>
<reference evidence="2" key="1">
    <citation type="journal article" date="2020" name="G3 (Bethesda)">
        <title>High-Quality Assemblies for Three Invasive Social Wasps from the &lt;i&gt;Vespula&lt;/i&gt; Genus.</title>
        <authorList>
            <person name="Harrop T.W.R."/>
            <person name="Guhlin J."/>
            <person name="McLaughlin G.M."/>
            <person name="Permina E."/>
            <person name="Stockwell P."/>
            <person name="Gilligan J."/>
            <person name="Le Lec M.F."/>
            <person name="Gruber M.A.M."/>
            <person name="Quinn O."/>
            <person name="Lovegrove M."/>
            <person name="Duncan E.J."/>
            <person name="Remnant E.J."/>
            <person name="Van Eeckhoven J."/>
            <person name="Graham B."/>
            <person name="Knapp R.A."/>
            <person name="Langford K.W."/>
            <person name="Kronenberg Z."/>
            <person name="Press M.O."/>
            <person name="Eacker S.M."/>
            <person name="Wilson-Rankin E.E."/>
            <person name="Purcell J."/>
            <person name="Lester P.J."/>
            <person name="Dearden P.K."/>
        </authorList>
    </citation>
    <scope>NUCLEOTIDE SEQUENCE</scope>
    <source>
        <strain evidence="2">Volc-1</strain>
    </source>
</reference>
<evidence type="ECO:0000256" key="1">
    <source>
        <dbReference type="SAM" id="MobiDB-lite"/>
    </source>
</evidence>
<feature type="region of interest" description="Disordered" evidence="1">
    <location>
        <begin position="75"/>
        <end position="107"/>
    </location>
</feature>
<gene>
    <name evidence="2" type="ORF">H0235_017589</name>
</gene>
<keyword evidence="3" id="KW-1185">Reference proteome</keyword>
<proteinExistence type="predicted"/>
<organism evidence="2 3">
    <name type="scientific">Vespula pensylvanica</name>
    <name type="common">Western yellow jacket</name>
    <name type="synonym">Wasp</name>
    <dbReference type="NCBI Taxonomy" id="30213"/>
    <lineage>
        <taxon>Eukaryota</taxon>
        <taxon>Metazoa</taxon>
        <taxon>Ecdysozoa</taxon>
        <taxon>Arthropoda</taxon>
        <taxon>Hexapoda</taxon>
        <taxon>Insecta</taxon>
        <taxon>Pterygota</taxon>
        <taxon>Neoptera</taxon>
        <taxon>Endopterygota</taxon>
        <taxon>Hymenoptera</taxon>
        <taxon>Apocrita</taxon>
        <taxon>Aculeata</taxon>
        <taxon>Vespoidea</taxon>
        <taxon>Vespidae</taxon>
        <taxon>Vespinae</taxon>
        <taxon>Vespula</taxon>
    </lineage>
</organism>
<dbReference type="AlphaFoldDB" id="A0A834JLP1"/>
<dbReference type="EMBL" id="JACSDY010000023">
    <property type="protein sequence ID" value="KAF7390427.1"/>
    <property type="molecule type" value="Genomic_DNA"/>
</dbReference>
<sequence>MKYRRDYLAQPSVLLFQKLLKERLAQARFFPKSSCWKTKLKNHIYYNNIYFNAMGEIGNDKENLKAISNDSKKEDLRIDLEEEEEEKGDVGDEEYEGESKDFESTLV</sequence>
<dbReference type="Proteomes" id="UP000600918">
    <property type="component" value="Unassembled WGS sequence"/>
</dbReference>
<name>A0A834JLP1_VESPE</name>
<evidence type="ECO:0000313" key="3">
    <source>
        <dbReference type="Proteomes" id="UP000600918"/>
    </source>
</evidence>